<keyword evidence="4" id="KW-0479">Metal-binding</keyword>
<dbReference type="GO" id="GO:0030001">
    <property type="term" value="P:metal ion transport"/>
    <property type="evidence" value="ECO:0007669"/>
    <property type="project" value="InterPro"/>
</dbReference>
<evidence type="ECO:0000256" key="3">
    <source>
        <dbReference type="ARBA" id="ARBA00022448"/>
    </source>
</evidence>
<dbReference type="EMBL" id="CP066776">
    <property type="protein sequence ID" value="QQL45021.1"/>
    <property type="molecule type" value="Genomic_DNA"/>
</dbReference>
<dbReference type="PRINTS" id="PR00691">
    <property type="entry name" value="ADHESINB"/>
</dbReference>
<dbReference type="InterPro" id="IPR006129">
    <property type="entry name" value="AdhesinB"/>
</dbReference>
<dbReference type="RefSeq" id="WP_164365355.1">
    <property type="nucleotide sequence ID" value="NZ_CP066776.1"/>
</dbReference>
<evidence type="ECO:0000256" key="5">
    <source>
        <dbReference type="ARBA" id="ARBA00022729"/>
    </source>
</evidence>
<keyword evidence="3 6" id="KW-0813">Transport</keyword>
<evidence type="ECO:0000256" key="6">
    <source>
        <dbReference type="RuleBase" id="RU003512"/>
    </source>
</evidence>
<dbReference type="GO" id="GO:0007155">
    <property type="term" value="P:cell adhesion"/>
    <property type="evidence" value="ECO:0007669"/>
    <property type="project" value="InterPro"/>
</dbReference>
<keyword evidence="5" id="KW-0732">Signal</keyword>
<organism evidence="7 8">
    <name type="scientific">Sulfuriroseicoccus oceanibius</name>
    <dbReference type="NCBI Taxonomy" id="2707525"/>
    <lineage>
        <taxon>Bacteria</taxon>
        <taxon>Pseudomonadati</taxon>
        <taxon>Verrucomicrobiota</taxon>
        <taxon>Verrucomicrobiia</taxon>
        <taxon>Verrucomicrobiales</taxon>
        <taxon>Verrucomicrobiaceae</taxon>
        <taxon>Sulfuriroseicoccus</taxon>
    </lineage>
</organism>
<reference evidence="7 8" key="1">
    <citation type="submission" date="2020-12" db="EMBL/GenBank/DDBJ databases">
        <title>Sulforoseuscoccus oceanibium gen. nov., sp. nov., a representative of the phylum Verrucomicrobia with special cytoplasmic membrane, and proposal of Sulforoseuscoccusaceae fam. nov.</title>
        <authorList>
            <person name="Xi F."/>
        </authorList>
    </citation>
    <scope>NUCLEOTIDE SEQUENCE [LARGE SCALE GENOMIC DNA]</scope>
    <source>
        <strain evidence="7 8">T37</strain>
    </source>
</reference>
<dbReference type="PANTHER" id="PTHR42953">
    <property type="entry name" value="HIGH-AFFINITY ZINC UPTAKE SYSTEM PROTEIN ZNUA-RELATED"/>
    <property type="match status" value="1"/>
</dbReference>
<dbReference type="GO" id="GO:0030313">
    <property type="term" value="C:cell envelope"/>
    <property type="evidence" value="ECO:0007669"/>
    <property type="project" value="UniProtKB-SubCell"/>
</dbReference>
<protein>
    <submittedName>
        <fullName evidence="7">Zinc ABC transporter substrate-binding protein</fullName>
    </submittedName>
</protein>
<keyword evidence="8" id="KW-1185">Reference proteome</keyword>
<dbReference type="Pfam" id="PF01297">
    <property type="entry name" value="ZnuA"/>
    <property type="match status" value="1"/>
</dbReference>
<comment type="subcellular location">
    <subcellularLocation>
        <location evidence="1">Cell envelope</location>
    </subcellularLocation>
</comment>
<evidence type="ECO:0000256" key="2">
    <source>
        <dbReference type="ARBA" id="ARBA00011028"/>
    </source>
</evidence>
<evidence type="ECO:0000313" key="7">
    <source>
        <dbReference type="EMBL" id="QQL45021.1"/>
    </source>
</evidence>
<dbReference type="Gene3D" id="3.40.50.1980">
    <property type="entry name" value="Nitrogenase molybdenum iron protein domain"/>
    <property type="match status" value="2"/>
</dbReference>
<evidence type="ECO:0000256" key="1">
    <source>
        <dbReference type="ARBA" id="ARBA00004196"/>
    </source>
</evidence>
<dbReference type="InterPro" id="IPR006128">
    <property type="entry name" value="Lipoprotein_PsaA-like"/>
</dbReference>
<evidence type="ECO:0000313" key="8">
    <source>
        <dbReference type="Proteomes" id="UP000475117"/>
    </source>
</evidence>
<dbReference type="PANTHER" id="PTHR42953:SF1">
    <property type="entry name" value="METAL-BINDING PROTEIN HI_0362-RELATED"/>
    <property type="match status" value="1"/>
</dbReference>
<dbReference type="SUPFAM" id="SSF53807">
    <property type="entry name" value="Helical backbone' metal receptor"/>
    <property type="match status" value="1"/>
</dbReference>
<dbReference type="Proteomes" id="UP000475117">
    <property type="component" value="Chromosome"/>
</dbReference>
<dbReference type="InterPro" id="IPR050492">
    <property type="entry name" value="Bact_metal-bind_prot9"/>
</dbReference>
<dbReference type="InterPro" id="IPR006127">
    <property type="entry name" value="ZnuA-like"/>
</dbReference>
<proteinExistence type="inferred from homology"/>
<dbReference type="AlphaFoldDB" id="A0A6B3LG71"/>
<accession>A0A6B3LG71</accession>
<gene>
    <name evidence="7" type="ORF">G3M56_000080</name>
</gene>
<dbReference type="GO" id="GO:0046872">
    <property type="term" value="F:metal ion binding"/>
    <property type="evidence" value="ECO:0007669"/>
    <property type="project" value="UniProtKB-KW"/>
</dbReference>
<comment type="similarity">
    <text evidence="2 6">Belongs to the bacterial solute-binding protein 9 family.</text>
</comment>
<dbReference type="PRINTS" id="PR00690">
    <property type="entry name" value="ADHESNFAMILY"/>
</dbReference>
<name>A0A6B3LG71_9BACT</name>
<sequence length="304" mass="32390">MTNQPAQKRWATAWIGLVAMWLVGLVAAEPAMRVTALHPLMADLAGKVGGTRVEVIDLVGEDRNPHHLELRPSDMQMIQSSALVLAAGKGMETSLGALRDTLGADGPEVVEVGRKIPSLRVGDESIYACCPTHGAGGVDPHWWHSIGHTERAARIVAAAFGKVDPAGKAEYKKNAAKYAAELRQLKAWASKQLAVVPRDKRKLVTAHTAFGYFAKEFGFEVVAVQGLNPEQDATAKDLAAASKILREEGVAAVFPERGGRNKGVISLQRETGVKLGEPLIADGASSFVAMIRHNVEAIADGLGE</sequence>
<dbReference type="KEGG" id="soa:G3M56_000080"/>
<evidence type="ECO:0000256" key="4">
    <source>
        <dbReference type="ARBA" id="ARBA00022723"/>
    </source>
</evidence>